<accession>F7Y107</accession>
<evidence type="ECO:0000259" key="3">
    <source>
        <dbReference type="PROSITE" id="PS50160"/>
    </source>
</evidence>
<dbReference type="GO" id="GO:0006281">
    <property type="term" value="P:DNA repair"/>
    <property type="evidence" value="ECO:0007669"/>
    <property type="project" value="InterPro"/>
</dbReference>
<dbReference type="GO" id="GO:0005524">
    <property type="term" value="F:ATP binding"/>
    <property type="evidence" value="ECO:0007669"/>
    <property type="project" value="InterPro"/>
</dbReference>
<dbReference type="InterPro" id="IPR012310">
    <property type="entry name" value="DNA_ligase_ATP-dep_cent"/>
</dbReference>
<proteinExistence type="inferred from homology"/>
<protein>
    <submittedName>
        <fullName evidence="4">ATP dependent DNA ligase</fullName>
    </submittedName>
</protein>
<dbReference type="Gene3D" id="3.30.470.30">
    <property type="entry name" value="DNA ligase/mRNA capping enzyme"/>
    <property type="match status" value="1"/>
</dbReference>
<dbReference type="eggNOG" id="COG1793">
    <property type="taxonomic scope" value="Bacteria"/>
</dbReference>
<dbReference type="GO" id="GO:0006310">
    <property type="term" value="P:DNA recombination"/>
    <property type="evidence" value="ECO:0007669"/>
    <property type="project" value="InterPro"/>
</dbReference>
<organism evidence="4 5">
    <name type="scientific">Mesorhizobium opportunistum (strain LMG 24607 / HAMBI 3007 / WSM2075)</name>
    <dbReference type="NCBI Taxonomy" id="536019"/>
    <lineage>
        <taxon>Bacteria</taxon>
        <taxon>Pseudomonadati</taxon>
        <taxon>Pseudomonadota</taxon>
        <taxon>Alphaproteobacteria</taxon>
        <taxon>Hyphomicrobiales</taxon>
        <taxon>Phyllobacteriaceae</taxon>
        <taxon>Mesorhizobium</taxon>
    </lineage>
</organism>
<dbReference type="Proteomes" id="UP000001623">
    <property type="component" value="Chromosome"/>
</dbReference>
<dbReference type="PANTHER" id="PTHR45674:SF4">
    <property type="entry name" value="DNA LIGASE 1"/>
    <property type="match status" value="1"/>
</dbReference>
<dbReference type="PROSITE" id="PS00697">
    <property type="entry name" value="DNA_LIGASE_A1"/>
    <property type="match status" value="1"/>
</dbReference>
<dbReference type="SUPFAM" id="SSF56091">
    <property type="entry name" value="DNA ligase/mRNA capping enzyme, catalytic domain"/>
    <property type="match status" value="1"/>
</dbReference>
<comment type="similarity">
    <text evidence="1">Belongs to the ATP-dependent DNA ligase family.</text>
</comment>
<sequence length="298" mass="33261">MRNAEPRLKFIKPMEPVLVLEPPLSDDWLHEIKYDGFRVQLILDWAGARAFTRNGHDWSKRFWPVVAAAEKLKAKSFILDGEMIAPEPDGRPNFHAMHSRMSWNAELLAFVAFDILYLDGADLRVLPAVERKALLWDLVKPAKGIIQYSQHVEGGGAEFHAAADAMGLEGMVSKRRASPYRAGKTDAWVKVKCWDVSDFDLWGIKRQAGAETRALMGRDGRYAGSAALPKGLRERLWQRVKAGKSPPGLPQGVPQGVPNAIAGDDVEWLQPGLVGTVRTLRGEPKLRHATLQGFREKE</sequence>
<gene>
    <name evidence="4" type="ordered locus">Mesop_3779</name>
</gene>
<name>F7Y107_MESOW</name>
<dbReference type="GO" id="GO:0003910">
    <property type="term" value="F:DNA ligase (ATP) activity"/>
    <property type="evidence" value="ECO:0007669"/>
    <property type="project" value="InterPro"/>
</dbReference>
<evidence type="ECO:0000313" key="4">
    <source>
        <dbReference type="EMBL" id="AEH88220.1"/>
    </source>
</evidence>
<dbReference type="InterPro" id="IPR050191">
    <property type="entry name" value="ATP-dep_DNA_ligase"/>
</dbReference>
<dbReference type="STRING" id="536019.Mesop_3779"/>
<dbReference type="CDD" id="cd07906">
    <property type="entry name" value="Adenylation_DNA_ligase_LigD_LigC"/>
    <property type="match status" value="1"/>
</dbReference>
<dbReference type="KEGG" id="mop:Mesop_3779"/>
<dbReference type="AlphaFoldDB" id="F7Y107"/>
<evidence type="ECO:0000256" key="1">
    <source>
        <dbReference type="ARBA" id="ARBA00007572"/>
    </source>
</evidence>
<evidence type="ECO:0000313" key="5">
    <source>
        <dbReference type="Proteomes" id="UP000001623"/>
    </source>
</evidence>
<dbReference type="InterPro" id="IPR016059">
    <property type="entry name" value="DNA_ligase_ATP-dep_CS"/>
</dbReference>
<reference evidence="4 5" key="1">
    <citation type="submission" date="2010-10" db="EMBL/GenBank/DDBJ databases">
        <title>Complete sequence of Mesorhizobium opportunistum WSM2075.</title>
        <authorList>
            <consortium name="US DOE Joint Genome Institute"/>
            <person name="Lucas S."/>
            <person name="Copeland A."/>
            <person name="Lapidus A."/>
            <person name="Cheng J.-F."/>
            <person name="Bruce D."/>
            <person name="Goodwin L."/>
            <person name="Pitluck S."/>
            <person name="Chertkov O."/>
            <person name="Misra M."/>
            <person name="Detter J.C."/>
            <person name="Han C."/>
            <person name="Tapia R."/>
            <person name="Land M."/>
            <person name="Hauser L."/>
            <person name="Kyrpides N."/>
            <person name="Ovchinnikova G."/>
            <person name="Mavrommatis K.M."/>
            <person name="Tiwari R.P."/>
            <person name="Howieson J.G."/>
            <person name="O'Hara G.W."/>
            <person name="Nandasena K.G."/>
            <person name="Woyke T."/>
        </authorList>
    </citation>
    <scope>NUCLEOTIDE SEQUENCE [LARGE SCALE GENOMIC DNA]</scope>
    <source>
        <strain evidence="5">LMG 24607 / HAMBI 3007 / WSM2075</strain>
    </source>
</reference>
<dbReference type="PROSITE" id="PS50160">
    <property type="entry name" value="DNA_LIGASE_A3"/>
    <property type="match status" value="1"/>
</dbReference>
<dbReference type="PANTHER" id="PTHR45674">
    <property type="entry name" value="DNA LIGASE 1/3 FAMILY MEMBER"/>
    <property type="match status" value="1"/>
</dbReference>
<evidence type="ECO:0000256" key="2">
    <source>
        <dbReference type="ARBA" id="ARBA00022598"/>
    </source>
</evidence>
<dbReference type="HOGENOM" id="CLU_008325_4_2_5"/>
<keyword evidence="2 4" id="KW-0436">Ligase</keyword>
<dbReference type="Gene3D" id="3.30.1490.70">
    <property type="match status" value="1"/>
</dbReference>
<dbReference type="Pfam" id="PF01068">
    <property type="entry name" value="DNA_ligase_A_M"/>
    <property type="match status" value="1"/>
</dbReference>
<feature type="domain" description="ATP-dependent DNA ligase family profile" evidence="3">
    <location>
        <begin position="110"/>
        <end position="192"/>
    </location>
</feature>
<dbReference type="EMBL" id="CP002279">
    <property type="protein sequence ID" value="AEH88220.1"/>
    <property type="molecule type" value="Genomic_DNA"/>
</dbReference>
<dbReference type="RefSeq" id="WP_013894904.1">
    <property type="nucleotide sequence ID" value="NC_015675.1"/>
</dbReference>